<feature type="region of interest" description="Disordered" evidence="1">
    <location>
        <begin position="1"/>
        <end position="20"/>
    </location>
</feature>
<evidence type="ECO:0000259" key="2">
    <source>
        <dbReference type="Pfam" id="PF25922"/>
    </source>
</evidence>
<sequence>MSPQNGRPAEDTAASTDTARRVVLSYPSDLSTWGRDKLDGSPFRAYLRKTLGRVEVGEVTEQFTGVGCCGDTLDVPLRIESVEGGRRVGESTTIEYAVRDACGVEGGWRVQSASGPTA</sequence>
<accession>A0A7D5TT32</accession>
<dbReference type="Pfam" id="PF25922">
    <property type="entry name" value="DUF7968"/>
    <property type="match status" value="1"/>
</dbReference>
<dbReference type="OrthoDB" id="239888at2157"/>
<dbReference type="AlphaFoldDB" id="A0A7D5TT32"/>
<feature type="domain" description="DUF7968" evidence="2">
    <location>
        <begin position="15"/>
        <end position="117"/>
    </location>
</feature>
<evidence type="ECO:0000256" key="1">
    <source>
        <dbReference type="SAM" id="MobiDB-lite"/>
    </source>
</evidence>
<evidence type="ECO:0000313" key="4">
    <source>
        <dbReference type="Proteomes" id="UP000509346"/>
    </source>
</evidence>
<dbReference type="GeneID" id="56081966"/>
<dbReference type="Proteomes" id="UP000509346">
    <property type="component" value="Chromosome"/>
</dbReference>
<evidence type="ECO:0000313" key="3">
    <source>
        <dbReference type="EMBL" id="QLH81074.1"/>
    </source>
</evidence>
<proteinExistence type="predicted"/>
<name>A0A7D5TT32_9EURY</name>
<dbReference type="EMBL" id="CP058909">
    <property type="protein sequence ID" value="QLH81074.1"/>
    <property type="molecule type" value="Genomic_DNA"/>
</dbReference>
<dbReference type="RefSeq" id="WP_179920885.1">
    <property type="nucleotide sequence ID" value="NZ_CP058909.1"/>
</dbReference>
<protein>
    <recommendedName>
        <fullName evidence="2">DUF7968 domain-containing protein</fullName>
    </recommendedName>
</protein>
<keyword evidence="4" id="KW-1185">Reference proteome</keyword>
<dbReference type="KEGG" id="hpel:HZS54_05215"/>
<reference evidence="3 4" key="1">
    <citation type="submission" date="2020-07" db="EMBL/GenBank/DDBJ databases">
        <title>Halosimplex litoreum sp. nov. and Halosimplex rubrum sp. nov., isolated from different salt environments.</title>
        <authorList>
            <person name="Cui H."/>
        </authorList>
    </citation>
    <scope>NUCLEOTIDE SEQUENCE [LARGE SCALE GENOMIC DNA]</scope>
    <source>
        <strain evidence="3 4">R2</strain>
    </source>
</reference>
<dbReference type="InterPro" id="IPR058274">
    <property type="entry name" value="DUF7968"/>
</dbReference>
<gene>
    <name evidence="3" type="ORF">HZS54_05215</name>
</gene>
<organism evidence="3 4">
    <name type="scientific">Halosimplex pelagicum</name>
    <dbReference type="NCBI Taxonomy" id="869886"/>
    <lineage>
        <taxon>Archaea</taxon>
        <taxon>Methanobacteriati</taxon>
        <taxon>Methanobacteriota</taxon>
        <taxon>Stenosarchaea group</taxon>
        <taxon>Halobacteria</taxon>
        <taxon>Halobacteriales</taxon>
        <taxon>Haloarculaceae</taxon>
        <taxon>Halosimplex</taxon>
    </lineage>
</organism>